<feature type="compositionally biased region" description="Acidic residues" evidence="6">
    <location>
        <begin position="11"/>
        <end position="25"/>
    </location>
</feature>
<dbReference type="InterPro" id="IPR044800">
    <property type="entry name" value="LEC2-like"/>
</dbReference>
<dbReference type="PANTHER" id="PTHR31140">
    <property type="entry name" value="B3 DOMAIN-CONTAINING TRANSCRIPTION FACTOR ABI3"/>
    <property type="match status" value="1"/>
</dbReference>
<dbReference type="PANTHER" id="PTHR31140:SF123">
    <property type="entry name" value="B3 DOMAIN-CONTAINING TRANSCRIPTION FACTOR NGA1"/>
    <property type="match status" value="1"/>
</dbReference>
<evidence type="ECO:0000256" key="5">
    <source>
        <dbReference type="ARBA" id="ARBA00023242"/>
    </source>
</evidence>
<keyword evidence="3" id="KW-0238">DNA-binding</keyword>
<dbReference type="GO" id="GO:0005634">
    <property type="term" value="C:nucleus"/>
    <property type="evidence" value="ECO:0007669"/>
    <property type="project" value="UniProtKB-SubCell"/>
</dbReference>
<evidence type="ECO:0000313" key="8">
    <source>
        <dbReference type="EMBL" id="KAG6575309.1"/>
    </source>
</evidence>
<keyword evidence="5" id="KW-0539">Nucleus</keyword>
<keyword evidence="9" id="KW-1185">Reference proteome</keyword>
<keyword evidence="4" id="KW-0804">Transcription</keyword>
<dbReference type="Pfam" id="PF02362">
    <property type="entry name" value="B3"/>
    <property type="match status" value="1"/>
</dbReference>
<reference evidence="8 9" key="1">
    <citation type="journal article" date="2021" name="Hortic Res">
        <title>The domestication of Cucurbita argyrosperma as revealed by the genome of its wild relative.</title>
        <authorList>
            <person name="Barrera-Redondo J."/>
            <person name="Sanchez-de la Vega G."/>
            <person name="Aguirre-Liguori J.A."/>
            <person name="Castellanos-Morales G."/>
            <person name="Gutierrez-Guerrero Y.T."/>
            <person name="Aguirre-Dugua X."/>
            <person name="Aguirre-Planter E."/>
            <person name="Tenaillon M.I."/>
            <person name="Lira-Saade R."/>
            <person name="Eguiarte L.E."/>
        </authorList>
    </citation>
    <scope>NUCLEOTIDE SEQUENCE [LARGE SCALE GENOMIC DNA]</scope>
    <source>
        <strain evidence="8">JBR-2021</strain>
    </source>
</reference>
<dbReference type="AlphaFoldDB" id="A0AAV6M5C1"/>
<gene>
    <name evidence="8" type="ORF">SDJN03_25948</name>
</gene>
<dbReference type="InterPro" id="IPR003340">
    <property type="entry name" value="B3_DNA-bd"/>
</dbReference>
<evidence type="ECO:0000256" key="1">
    <source>
        <dbReference type="ARBA" id="ARBA00004123"/>
    </source>
</evidence>
<dbReference type="FunFam" id="2.40.330.10:FF:000002">
    <property type="entry name" value="B3 domain-containing protein"/>
    <property type="match status" value="1"/>
</dbReference>
<dbReference type="GO" id="GO:0003677">
    <property type="term" value="F:DNA binding"/>
    <property type="evidence" value="ECO:0007669"/>
    <property type="project" value="UniProtKB-KW"/>
</dbReference>
<feature type="region of interest" description="Disordered" evidence="6">
    <location>
        <begin position="1"/>
        <end position="26"/>
    </location>
</feature>
<evidence type="ECO:0000256" key="6">
    <source>
        <dbReference type="SAM" id="MobiDB-lite"/>
    </source>
</evidence>
<dbReference type="Proteomes" id="UP000685013">
    <property type="component" value="Chromosome 17"/>
</dbReference>
<proteinExistence type="predicted"/>
<dbReference type="EMBL" id="JAGKQH010000017">
    <property type="protein sequence ID" value="KAG6575309.1"/>
    <property type="molecule type" value="Genomic_DNA"/>
</dbReference>
<dbReference type="CDD" id="cd10017">
    <property type="entry name" value="B3_DNA"/>
    <property type="match status" value="1"/>
</dbReference>
<evidence type="ECO:0000256" key="3">
    <source>
        <dbReference type="ARBA" id="ARBA00023125"/>
    </source>
</evidence>
<evidence type="ECO:0000256" key="2">
    <source>
        <dbReference type="ARBA" id="ARBA00023015"/>
    </source>
</evidence>
<feature type="domain" description="TF-B3" evidence="7">
    <location>
        <begin position="80"/>
        <end position="185"/>
    </location>
</feature>
<evidence type="ECO:0000313" key="9">
    <source>
        <dbReference type="Proteomes" id="UP000685013"/>
    </source>
</evidence>
<dbReference type="SMART" id="SM01019">
    <property type="entry name" value="B3"/>
    <property type="match status" value="1"/>
</dbReference>
<sequence>MEFLTKSNAYSEEEEEEEEEEEDDEIRGVACDFFPNSRTQNQEWVQHPPINQPLDHHPLMDLSLRMETNGFGVVEREHMFDKVVTPSDVGKLNRLVIPKQHAEKYFPLDSATNDKGLILNFEDPNGKPWRFRYSYWNSSQSYVMTKGWSRFVKEKKLDAGDVVSFHRGLGDSARDRLFIDWRRRPNAPTPPPPPHHHFSNPPLLFLPQSLRWATARHLPPPAQPPPHHRLYSNYAFEIPNLGMPHNNNSSMYYFRPTSMSSSSSELVVHSEGSSMGIKKPTSGAAKRLRLFGVNMECAAEDGGGGGGEDLSNGGVSRRGKQPFSLNWDLV</sequence>
<evidence type="ECO:0000256" key="4">
    <source>
        <dbReference type="ARBA" id="ARBA00023163"/>
    </source>
</evidence>
<evidence type="ECO:0000259" key="7">
    <source>
        <dbReference type="PROSITE" id="PS50863"/>
    </source>
</evidence>
<accession>A0AAV6M5C1</accession>
<comment type="subcellular location">
    <subcellularLocation>
        <location evidence="1">Nucleus</location>
    </subcellularLocation>
</comment>
<comment type="caution">
    <text evidence="8">The sequence shown here is derived from an EMBL/GenBank/DDBJ whole genome shotgun (WGS) entry which is preliminary data.</text>
</comment>
<feature type="compositionally biased region" description="Polar residues" evidence="6">
    <location>
        <begin position="1"/>
        <end position="10"/>
    </location>
</feature>
<dbReference type="PROSITE" id="PS50863">
    <property type="entry name" value="B3"/>
    <property type="match status" value="1"/>
</dbReference>
<keyword evidence="2" id="KW-0805">Transcription regulation</keyword>
<feature type="non-terminal residue" evidence="8">
    <location>
        <position position="1"/>
    </location>
</feature>
<protein>
    <submittedName>
        <fullName evidence="8">B3 domain-containing protein</fullName>
    </submittedName>
</protein>
<dbReference type="GO" id="GO:0003700">
    <property type="term" value="F:DNA-binding transcription factor activity"/>
    <property type="evidence" value="ECO:0007669"/>
    <property type="project" value="InterPro"/>
</dbReference>
<name>A0AAV6M5C1_9ROSI</name>
<organism evidence="8 9">
    <name type="scientific">Cucurbita argyrosperma subsp. sororia</name>
    <dbReference type="NCBI Taxonomy" id="37648"/>
    <lineage>
        <taxon>Eukaryota</taxon>
        <taxon>Viridiplantae</taxon>
        <taxon>Streptophyta</taxon>
        <taxon>Embryophyta</taxon>
        <taxon>Tracheophyta</taxon>
        <taxon>Spermatophyta</taxon>
        <taxon>Magnoliopsida</taxon>
        <taxon>eudicotyledons</taxon>
        <taxon>Gunneridae</taxon>
        <taxon>Pentapetalae</taxon>
        <taxon>rosids</taxon>
        <taxon>fabids</taxon>
        <taxon>Cucurbitales</taxon>
        <taxon>Cucurbitaceae</taxon>
        <taxon>Cucurbiteae</taxon>
        <taxon>Cucurbita</taxon>
    </lineage>
</organism>